<name>A0A843UVY8_COLES</name>
<dbReference type="InterPro" id="IPR002075">
    <property type="entry name" value="NTF2_dom"/>
</dbReference>
<feature type="domain" description="NTF2" evidence="3">
    <location>
        <begin position="128"/>
        <end position="172"/>
    </location>
</feature>
<evidence type="ECO:0000256" key="1">
    <source>
        <dbReference type="ARBA" id="ARBA00022884"/>
    </source>
</evidence>
<keyword evidence="5" id="KW-1185">Reference proteome</keyword>
<comment type="caution">
    <text evidence="4">The sequence shown here is derived from an EMBL/GenBank/DDBJ whole genome shotgun (WGS) entry which is preliminary data.</text>
</comment>
<feature type="region of interest" description="Disordered" evidence="2">
    <location>
        <begin position="34"/>
        <end position="54"/>
    </location>
</feature>
<dbReference type="Pfam" id="PF02136">
    <property type="entry name" value="NTF2"/>
    <property type="match status" value="1"/>
</dbReference>
<keyword evidence="1" id="KW-0694">RNA-binding</keyword>
<dbReference type="PANTHER" id="PTHR10693">
    <property type="entry name" value="RAS GTPASE-ACTIVATING PROTEIN-BINDING PROTEIN"/>
    <property type="match status" value="1"/>
</dbReference>
<evidence type="ECO:0000259" key="3">
    <source>
        <dbReference type="PROSITE" id="PS50177"/>
    </source>
</evidence>
<organism evidence="4 5">
    <name type="scientific">Colocasia esculenta</name>
    <name type="common">Wild taro</name>
    <name type="synonym">Arum esculentum</name>
    <dbReference type="NCBI Taxonomy" id="4460"/>
    <lineage>
        <taxon>Eukaryota</taxon>
        <taxon>Viridiplantae</taxon>
        <taxon>Streptophyta</taxon>
        <taxon>Embryophyta</taxon>
        <taxon>Tracheophyta</taxon>
        <taxon>Spermatophyta</taxon>
        <taxon>Magnoliopsida</taxon>
        <taxon>Liliopsida</taxon>
        <taxon>Araceae</taxon>
        <taxon>Aroideae</taxon>
        <taxon>Colocasieae</taxon>
        <taxon>Colocasia</taxon>
    </lineage>
</organism>
<dbReference type="SUPFAM" id="SSF54427">
    <property type="entry name" value="NTF2-like"/>
    <property type="match status" value="1"/>
</dbReference>
<dbReference type="GO" id="GO:0005829">
    <property type="term" value="C:cytosol"/>
    <property type="evidence" value="ECO:0007669"/>
    <property type="project" value="TreeGrafter"/>
</dbReference>
<gene>
    <name evidence="4" type="ORF">Taro_018364</name>
</gene>
<dbReference type="InterPro" id="IPR039539">
    <property type="entry name" value="Ras_GTPase_bind_prot"/>
</dbReference>
<protein>
    <recommendedName>
        <fullName evidence="3">NTF2 domain-containing protein</fullName>
    </recommendedName>
</protein>
<dbReference type="AlphaFoldDB" id="A0A843UVY8"/>
<evidence type="ECO:0000313" key="4">
    <source>
        <dbReference type="EMBL" id="MQL85830.1"/>
    </source>
</evidence>
<dbReference type="GO" id="GO:1990904">
    <property type="term" value="C:ribonucleoprotein complex"/>
    <property type="evidence" value="ECO:0007669"/>
    <property type="project" value="TreeGrafter"/>
</dbReference>
<dbReference type="InterPro" id="IPR018222">
    <property type="entry name" value="Nuclear_transport_factor_2_euk"/>
</dbReference>
<dbReference type="PANTHER" id="PTHR10693:SF58">
    <property type="entry name" value="OS02G0131700 PROTEIN"/>
    <property type="match status" value="1"/>
</dbReference>
<dbReference type="EMBL" id="NMUH01000853">
    <property type="protein sequence ID" value="MQL85830.1"/>
    <property type="molecule type" value="Genomic_DNA"/>
</dbReference>
<proteinExistence type="predicted"/>
<dbReference type="CDD" id="cd00780">
    <property type="entry name" value="NTF2"/>
    <property type="match status" value="1"/>
</dbReference>
<dbReference type="OrthoDB" id="339151at2759"/>
<dbReference type="Gene3D" id="3.10.450.50">
    <property type="match status" value="1"/>
</dbReference>
<evidence type="ECO:0000256" key="2">
    <source>
        <dbReference type="SAM" id="MobiDB-lite"/>
    </source>
</evidence>
<dbReference type="PROSITE" id="PS50177">
    <property type="entry name" value="NTF2_DOMAIN"/>
    <property type="match status" value="1"/>
</dbReference>
<accession>A0A843UVY8</accession>
<dbReference type="GO" id="GO:0003729">
    <property type="term" value="F:mRNA binding"/>
    <property type="evidence" value="ECO:0007669"/>
    <property type="project" value="TreeGrafter"/>
</dbReference>
<reference evidence="4" key="1">
    <citation type="submission" date="2017-07" db="EMBL/GenBank/DDBJ databases">
        <title>Taro Niue Genome Assembly and Annotation.</title>
        <authorList>
            <person name="Atibalentja N."/>
            <person name="Keating K."/>
            <person name="Fields C.J."/>
        </authorList>
    </citation>
    <scope>NUCLEOTIDE SEQUENCE</scope>
    <source>
        <strain evidence="4">Niue_2</strain>
        <tissue evidence="4">Leaf</tissue>
    </source>
</reference>
<evidence type="ECO:0000313" key="5">
    <source>
        <dbReference type="Proteomes" id="UP000652761"/>
    </source>
</evidence>
<sequence>RDRAHRPCRRCPIVERALARRRCPVAKHAVVISPSPSAPFPSPSSPSSSLHRPIIVSSRHRRPLVECRGRPPHRNVMSALEEALGAGSPGVDDTLRDALPSEQIHALIMSPKFTGIEIKTAHSLESWNGGVLVMVSGLVQTKEFSSRRGFVQTFFLAPQEKGYFVLNDILHLQDEEQSHSHQTAMLGHGNFELNASTPVPEPGSHSTQGTALPLLLRLLPSEDHTPLKGTSLMRYTLIRIILLCL</sequence>
<dbReference type="InterPro" id="IPR032710">
    <property type="entry name" value="NTF2-like_dom_sf"/>
</dbReference>
<feature type="non-terminal residue" evidence="4">
    <location>
        <position position="1"/>
    </location>
</feature>
<dbReference type="Proteomes" id="UP000652761">
    <property type="component" value="Unassembled WGS sequence"/>
</dbReference>